<protein>
    <submittedName>
        <fullName evidence="2">Uncharacterized protein</fullName>
    </submittedName>
</protein>
<name>A0ABR0FWR9_9PEZI</name>
<dbReference type="EMBL" id="JAFFGZ010000001">
    <property type="protein sequence ID" value="KAK4648393.1"/>
    <property type="molecule type" value="Genomic_DNA"/>
</dbReference>
<feature type="compositionally biased region" description="Basic and acidic residues" evidence="1">
    <location>
        <begin position="185"/>
        <end position="195"/>
    </location>
</feature>
<dbReference type="Proteomes" id="UP001322138">
    <property type="component" value="Unassembled WGS sequence"/>
</dbReference>
<feature type="region of interest" description="Disordered" evidence="1">
    <location>
        <begin position="157"/>
        <end position="195"/>
    </location>
</feature>
<dbReference type="RefSeq" id="XP_062737369.1">
    <property type="nucleotide sequence ID" value="XM_062874252.1"/>
</dbReference>
<evidence type="ECO:0000256" key="1">
    <source>
        <dbReference type="SAM" id="MobiDB-lite"/>
    </source>
</evidence>
<organism evidence="2 3">
    <name type="scientific">Podospora bellae-mahoneyi</name>
    <dbReference type="NCBI Taxonomy" id="2093777"/>
    <lineage>
        <taxon>Eukaryota</taxon>
        <taxon>Fungi</taxon>
        <taxon>Dikarya</taxon>
        <taxon>Ascomycota</taxon>
        <taxon>Pezizomycotina</taxon>
        <taxon>Sordariomycetes</taxon>
        <taxon>Sordariomycetidae</taxon>
        <taxon>Sordariales</taxon>
        <taxon>Podosporaceae</taxon>
        <taxon>Podospora</taxon>
    </lineage>
</organism>
<evidence type="ECO:0000313" key="2">
    <source>
        <dbReference type="EMBL" id="KAK4648393.1"/>
    </source>
</evidence>
<keyword evidence="3" id="KW-1185">Reference proteome</keyword>
<comment type="caution">
    <text evidence="2">The sequence shown here is derived from an EMBL/GenBank/DDBJ whole genome shotgun (WGS) entry which is preliminary data.</text>
</comment>
<reference evidence="2 3" key="1">
    <citation type="journal article" date="2023" name="bioRxiv">
        <title>High-quality genome assemblies of four members of thePodospora anserinaspecies complex.</title>
        <authorList>
            <person name="Ament-Velasquez S.L."/>
            <person name="Vogan A.A."/>
            <person name="Wallerman O."/>
            <person name="Hartmann F."/>
            <person name="Gautier V."/>
            <person name="Silar P."/>
            <person name="Giraud T."/>
            <person name="Johannesson H."/>
        </authorList>
    </citation>
    <scope>NUCLEOTIDE SEQUENCE [LARGE SCALE GENOMIC DNA]</scope>
    <source>
        <strain evidence="2 3">CBS 112042</strain>
    </source>
</reference>
<sequence>MSCPLSSLVNPLDNEQVLLYYLSSNQTLALELHHVGAEKTTATAFADNISAPVDSNIVNPGSFNALYNEKLLNLYGLVQSAPQKGIAAVDAIAPKRLAQLSPVYKLLLPDGPNQHRDPSCHYHNCRRGPRIYVLHDRDRRKATHHRVLNRLVVQLKRRGPHHQAPRHQATPWLPATSQPSTIQPPREKLSVYRNEDNLRIVKSTSENGKEIKK</sequence>
<evidence type="ECO:0000313" key="3">
    <source>
        <dbReference type="Proteomes" id="UP001322138"/>
    </source>
</evidence>
<gene>
    <name evidence="2" type="ORF">QC761_109625</name>
</gene>
<dbReference type="GeneID" id="87893734"/>
<accession>A0ABR0FWR9</accession>
<proteinExistence type="predicted"/>